<feature type="region of interest" description="Disordered" evidence="1">
    <location>
        <begin position="31"/>
        <end position="55"/>
    </location>
</feature>
<gene>
    <name evidence="2" type="ORF">THAOC_32181</name>
</gene>
<feature type="compositionally biased region" description="Basic and acidic residues" evidence="1">
    <location>
        <begin position="85"/>
        <end position="109"/>
    </location>
</feature>
<protein>
    <submittedName>
        <fullName evidence="2">Uncharacterized protein</fullName>
    </submittedName>
</protein>
<dbReference type="Proteomes" id="UP000266841">
    <property type="component" value="Unassembled WGS sequence"/>
</dbReference>
<dbReference type="AlphaFoldDB" id="K0R7N7"/>
<sequence>MQLLKDLANTWEDKLDDGNDRLESDMLQASMVSGNSNGDDPMTKSSDGSEYANEDEVDIVNNARRGTMDKCAMDKMLAYRMTGNSDRKISASAKAERDTSVTTTDELRHEHRHATSASTRDPGRTQSDGPVLAQSQIERGGFDGPVRIIDDGRLLHDDLRRKRMTTTSDAVIHRGTSNSPSYPTHRYNTTVIKSNDSDFLNTPSYPK</sequence>
<name>K0R7N7_THAOC</name>
<reference evidence="2 3" key="1">
    <citation type="journal article" date="2012" name="Genome Biol.">
        <title>Genome and low-iron response of an oceanic diatom adapted to chronic iron limitation.</title>
        <authorList>
            <person name="Lommer M."/>
            <person name="Specht M."/>
            <person name="Roy A.S."/>
            <person name="Kraemer L."/>
            <person name="Andreson R."/>
            <person name="Gutowska M.A."/>
            <person name="Wolf J."/>
            <person name="Bergner S.V."/>
            <person name="Schilhabel M.B."/>
            <person name="Klostermeier U.C."/>
            <person name="Beiko R.G."/>
            <person name="Rosenstiel P."/>
            <person name="Hippler M."/>
            <person name="Laroche J."/>
        </authorList>
    </citation>
    <scope>NUCLEOTIDE SEQUENCE [LARGE SCALE GENOMIC DNA]</scope>
    <source>
        <strain evidence="2 3">CCMP1005</strain>
    </source>
</reference>
<feature type="region of interest" description="Disordered" evidence="1">
    <location>
        <begin position="85"/>
        <end position="130"/>
    </location>
</feature>
<evidence type="ECO:0000313" key="2">
    <source>
        <dbReference type="EMBL" id="EJK48980.1"/>
    </source>
</evidence>
<keyword evidence="3" id="KW-1185">Reference proteome</keyword>
<feature type="compositionally biased region" description="Polar residues" evidence="1">
    <location>
        <begin position="31"/>
        <end position="48"/>
    </location>
</feature>
<feature type="non-terminal residue" evidence="2">
    <location>
        <position position="207"/>
    </location>
</feature>
<feature type="compositionally biased region" description="Polar residues" evidence="1">
    <location>
        <begin position="115"/>
        <end position="130"/>
    </location>
</feature>
<organism evidence="2 3">
    <name type="scientific">Thalassiosira oceanica</name>
    <name type="common">Marine diatom</name>
    <dbReference type="NCBI Taxonomy" id="159749"/>
    <lineage>
        <taxon>Eukaryota</taxon>
        <taxon>Sar</taxon>
        <taxon>Stramenopiles</taxon>
        <taxon>Ochrophyta</taxon>
        <taxon>Bacillariophyta</taxon>
        <taxon>Coscinodiscophyceae</taxon>
        <taxon>Thalassiosirophycidae</taxon>
        <taxon>Thalassiosirales</taxon>
        <taxon>Thalassiosiraceae</taxon>
        <taxon>Thalassiosira</taxon>
    </lineage>
</organism>
<accession>K0R7N7</accession>
<evidence type="ECO:0000256" key="1">
    <source>
        <dbReference type="SAM" id="MobiDB-lite"/>
    </source>
</evidence>
<dbReference type="EMBL" id="AGNL01045227">
    <property type="protein sequence ID" value="EJK48980.1"/>
    <property type="molecule type" value="Genomic_DNA"/>
</dbReference>
<proteinExistence type="predicted"/>
<evidence type="ECO:0000313" key="3">
    <source>
        <dbReference type="Proteomes" id="UP000266841"/>
    </source>
</evidence>
<comment type="caution">
    <text evidence="2">The sequence shown here is derived from an EMBL/GenBank/DDBJ whole genome shotgun (WGS) entry which is preliminary data.</text>
</comment>